<comment type="caution">
    <text evidence="1">The sequence shown here is derived from an EMBL/GenBank/DDBJ whole genome shotgun (WGS) entry which is preliminary data.</text>
</comment>
<dbReference type="EMBL" id="VSRR010108523">
    <property type="protein sequence ID" value="MPC97078.1"/>
    <property type="molecule type" value="Genomic_DNA"/>
</dbReference>
<protein>
    <submittedName>
        <fullName evidence="1">Uncharacterized protein</fullName>
    </submittedName>
</protein>
<dbReference type="AlphaFoldDB" id="A0A5B7JVL8"/>
<organism evidence="1 2">
    <name type="scientific">Portunus trituberculatus</name>
    <name type="common">Swimming crab</name>
    <name type="synonym">Neptunus trituberculatus</name>
    <dbReference type="NCBI Taxonomy" id="210409"/>
    <lineage>
        <taxon>Eukaryota</taxon>
        <taxon>Metazoa</taxon>
        <taxon>Ecdysozoa</taxon>
        <taxon>Arthropoda</taxon>
        <taxon>Crustacea</taxon>
        <taxon>Multicrustacea</taxon>
        <taxon>Malacostraca</taxon>
        <taxon>Eumalacostraca</taxon>
        <taxon>Eucarida</taxon>
        <taxon>Decapoda</taxon>
        <taxon>Pleocyemata</taxon>
        <taxon>Brachyura</taxon>
        <taxon>Eubrachyura</taxon>
        <taxon>Portunoidea</taxon>
        <taxon>Portunidae</taxon>
        <taxon>Portuninae</taxon>
        <taxon>Portunus</taxon>
    </lineage>
</organism>
<proteinExistence type="predicted"/>
<accession>A0A5B7JVL8</accession>
<name>A0A5B7JVL8_PORTR</name>
<evidence type="ECO:0000313" key="1">
    <source>
        <dbReference type="EMBL" id="MPC97078.1"/>
    </source>
</evidence>
<evidence type="ECO:0000313" key="2">
    <source>
        <dbReference type="Proteomes" id="UP000324222"/>
    </source>
</evidence>
<dbReference type="Proteomes" id="UP000324222">
    <property type="component" value="Unassembled WGS sequence"/>
</dbReference>
<sequence length="16" mass="1819">MFAPRGTLFASLVPRR</sequence>
<reference evidence="1 2" key="1">
    <citation type="submission" date="2019-05" db="EMBL/GenBank/DDBJ databases">
        <title>Another draft genome of Portunus trituberculatus and its Hox gene families provides insights of decapod evolution.</title>
        <authorList>
            <person name="Jeong J.-H."/>
            <person name="Song I."/>
            <person name="Kim S."/>
            <person name="Choi T."/>
            <person name="Kim D."/>
            <person name="Ryu S."/>
            <person name="Kim W."/>
        </authorList>
    </citation>
    <scope>NUCLEOTIDE SEQUENCE [LARGE SCALE GENOMIC DNA]</scope>
    <source>
        <tissue evidence="1">Muscle</tissue>
    </source>
</reference>
<gene>
    <name evidence="1" type="ORF">E2C01_092369</name>
</gene>
<keyword evidence="2" id="KW-1185">Reference proteome</keyword>